<organism evidence="1 2">
    <name type="scientific">Acanthoscelides obtectus</name>
    <name type="common">Bean weevil</name>
    <name type="synonym">Bruchus obtectus</name>
    <dbReference type="NCBI Taxonomy" id="200917"/>
    <lineage>
        <taxon>Eukaryota</taxon>
        <taxon>Metazoa</taxon>
        <taxon>Ecdysozoa</taxon>
        <taxon>Arthropoda</taxon>
        <taxon>Hexapoda</taxon>
        <taxon>Insecta</taxon>
        <taxon>Pterygota</taxon>
        <taxon>Neoptera</taxon>
        <taxon>Endopterygota</taxon>
        <taxon>Coleoptera</taxon>
        <taxon>Polyphaga</taxon>
        <taxon>Cucujiformia</taxon>
        <taxon>Chrysomeloidea</taxon>
        <taxon>Chrysomelidae</taxon>
        <taxon>Bruchinae</taxon>
        <taxon>Bruchini</taxon>
        <taxon>Acanthoscelides</taxon>
    </lineage>
</organism>
<proteinExistence type="predicted"/>
<dbReference type="Proteomes" id="UP001152888">
    <property type="component" value="Unassembled WGS sequence"/>
</dbReference>
<sequence length="68" mass="8074">MISTTIGSLFFGLLYRSYCTDQLRWLIELNEDEFVVALIEKDGVSRNATCWHTVYLRRNVYECIYICK</sequence>
<dbReference type="EMBL" id="CAKOFQ010007983">
    <property type="protein sequence ID" value="CAH2010584.1"/>
    <property type="molecule type" value="Genomic_DNA"/>
</dbReference>
<accession>A0A9P0MAN7</accession>
<dbReference type="AlphaFoldDB" id="A0A9P0MAN7"/>
<keyword evidence="2" id="KW-1185">Reference proteome</keyword>
<name>A0A9P0MAN7_ACAOB</name>
<gene>
    <name evidence="1" type="ORF">ACAOBT_LOCUS31617</name>
</gene>
<protein>
    <submittedName>
        <fullName evidence="1">Uncharacterized protein</fullName>
    </submittedName>
</protein>
<reference evidence="1" key="1">
    <citation type="submission" date="2022-03" db="EMBL/GenBank/DDBJ databases">
        <authorList>
            <person name="Sayadi A."/>
        </authorList>
    </citation>
    <scope>NUCLEOTIDE SEQUENCE</scope>
</reference>
<evidence type="ECO:0000313" key="1">
    <source>
        <dbReference type="EMBL" id="CAH2010584.1"/>
    </source>
</evidence>
<evidence type="ECO:0000313" key="2">
    <source>
        <dbReference type="Proteomes" id="UP001152888"/>
    </source>
</evidence>
<comment type="caution">
    <text evidence="1">The sequence shown here is derived from an EMBL/GenBank/DDBJ whole genome shotgun (WGS) entry which is preliminary data.</text>
</comment>